<evidence type="ECO:0000313" key="2">
    <source>
        <dbReference type="EMBL" id="KAH7421599.1"/>
    </source>
</evidence>
<dbReference type="EMBL" id="CM035418">
    <property type="protein sequence ID" value="KAH7421599.1"/>
    <property type="molecule type" value="Genomic_DNA"/>
</dbReference>
<accession>A0A8T2TLW3</accession>
<evidence type="ECO:0000256" key="1">
    <source>
        <dbReference type="ARBA" id="ARBA00008013"/>
    </source>
</evidence>
<evidence type="ECO:0000313" key="3">
    <source>
        <dbReference type="Proteomes" id="UP000825935"/>
    </source>
</evidence>
<dbReference type="Proteomes" id="UP000825935">
    <property type="component" value="Chromosome 13"/>
</dbReference>
<organism evidence="2 3">
    <name type="scientific">Ceratopteris richardii</name>
    <name type="common">Triangle waterfern</name>
    <dbReference type="NCBI Taxonomy" id="49495"/>
    <lineage>
        <taxon>Eukaryota</taxon>
        <taxon>Viridiplantae</taxon>
        <taxon>Streptophyta</taxon>
        <taxon>Embryophyta</taxon>
        <taxon>Tracheophyta</taxon>
        <taxon>Polypodiopsida</taxon>
        <taxon>Polypodiidae</taxon>
        <taxon>Polypodiales</taxon>
        <taxon>Pteridineae</taxon>
        <taxon>Pteridaceae</taxon>
        <taxon>Parkerioideae</taxon>
        <taxon>Ceratopteris</taxon>
    </lineage>
</organism>
<gene>
    <name evidence="2" type="ORF">KP509_13G065500</name>
</gene>
<keyword evidence="3" id="KW-1185">Reference proteome</keyword>
<dbReference type="PANTHER" id="PTHR33433">
    <property type="entry name" value="FLOWERING-PROMOTING FACTOR 1-LIKE PROTEIN 1"/>
    <property type="match status" value="1"/>
</dbReference>
<comment type="caution">
    <text evidence="2">The sequence shown here is derived from an EMBL/GenBank/DDBJ whole genome shotgun (WGS) entry which is preliminary data.</text>
</comment>
<reference evidence="2" key="1">
    <citation type="submission" date="2021-08" db="EMBL/GenBank/DDBJ databases">
        <title>WGS assembly of Ceratopteris richardii.</title>
        <authorList>
            <person name="Marchant D.B."/>
            <person name="Chen G."/>
            <person name="Jenkins J."/>
            <person name="Shu S."/>
            <person name="Leebens-Mack J."/>
            <person name="Grimwood J."/>
            <person name="Schmutz J."/>
            <person name="Soltis P."/>
            <person name="Soltis D."/>
            <person name="Chen Z.-H."/>
        </authorList>
    </citation>
    <scope>NUCLEOTIDE SEQUENCE</scope>
    <source>
        <strain evidence="2">Whitten #5841</strain>
        <tissue evidence="2">Leaf</tissue>
    </source>
</reference>
<comment type="similarity">
    <text evidence="1">Belongs to the FPF1 family.</text>
</comment>
<sequence length="104" mass="11926">MAGVWHFEAGVARLEARELGKMKVLVYKPTNTAIASLQELEARLVGHGWCRLHPSQQPGTVQFHRGHASTHLITLPADFRSFKPMHLLDIAMKNREFFEVRDRH</sequence>
<dbReference type="AlphaFoldDB" id="A0A8T2TLW3"/>
<dbReference type="InterPro" id="IPR039274">
    <property type="entry name" value="FPF1"/>
</dbReference>
<protein>
    <submittedName>
        <fullName evidence="2">Uncharacterized protein</fullName>
    </submittedName>
</protein>
<dbReference type="OMA" id="KSANSCH"/>
<name>A0A8T2TLW3_CERRI</name>
<proteinExistence type="inferred from homology"/>